<organism evidence="2 3">
    <name type="scientific">Bacillus cereus VD184</name>
    <dbReference type="NCBI Taxonomy" id="1053242"/>
    <lineage>
        <taxon>Bacteria</taxon>
        <taxon>Bacillati</taxon>
        <taxon>Bacillota</taxon>
        <taxon>Bacilli</taxon>
        <taxon>Bacillales</taxon>
        <taxon>Bacillaceae</taxon>
        <taxon>Bacillus</taxon>
        <taxon>Bacillus cereus group</taxon>
    </lineage>
</organism>
<comment type="caution">
    <text evidence="2">The sequence shown here is derived from an EMBL/GenBank/DDBJ whole genome shotgun (WGS) entry which is preliminary data.</text>
</comment>
<dbReference type="RefSeq" id="WP_016124025.1">
    <property type="nucleotide sequence ID" value="NZ_KB976849.1"/>
</dbReference>
<protein>
    <submittedName>
        <fullName evidence="2">Uncharacterized protein</fullName>
    </submittedName>
</protein>
<dbReference type="Proteomes" id="UP000014028">
    <property type="component" value="Unassembled WGS sequence"/>
</dbReference>
<keyword evidence="1" id="KW-0732">Signal</keyword>
<feature type="signal peptide" evidence="1">
    <location>
        <begin position="1"/>
        <end position="28"/>
    </location>
</feature>
<evidence type="ECO:0000256" key="1">
    <source>
        <dbReference type="SAM" id="SignalP"/>
    </source>
</evidence>
<feature type="chain" id="PRO_5040916231" evidence="1">
    <location>
        <begin position="29"/>
        <end position="135"/>
    </location>
</feature>
<accession>A0A9W5R0R1</accession>
<proteinExistence type="predicted"/>
<sequence length="135" mass="14335">MRFGRKVILTLGLSSALMLTSIVSEASAAYDYSSGGKTYSCSTVKTMSAAQVKEAAKQVQKASNYTNGATLVAGWFNKYIGTGMGVFALGLGTSASKWGNAAAAGKKARQDHCIMKNPPYNGYNGPYSIARYVFY</sequence>
<reference evidence="2 3" key="1">
    <citation type="submission" date="2012-12" db="EMBL/GenBank/DDBJ databases">
        <title>The Genome Sequence of Bacillus cereus VD184.</title>
        <authorList>
            <consortium name="The Broad Institute Genome Sequencing Platform"/>
            <consortium name="The Broad Institute Genome Sequencing Center for Infectious Disease"/>
            <person name="Feldgarden M."/>
            <person name="Van der Auwera G.A."/>
            <person name="Mahillon J."/>
            <person name="Duprez V."/>
            <person name="Timmery S."/>
            <person name="Mattelet C."/>
            <person name="Dierick K."/>
            <person name="Sun M."/>
            <person name="Yu Z."/>
            <person name="Zhu L."/>
            <person name="Hu X."/>
            <person name="Shank E.B."/>
            <person name="Swiecicka I."/>
            <person name="Hansen B.M."/>
            <person name="Andrup L."/>
            <person name="Walker B."/>
            <person name="Young S.K."/>
            <person name="Zeng Q."/>
            <person name="Gargeya S."/>
            <person name="Fitzgerald M."/>
            <person name="Haas B."/>
            <person name="Abouelleil A."/>
            <person name="Alvarado L."/>
            <person name="Arachchi H.M."/>
            <person name="Berlin A.M."/>
            <person name="Chapman S.B."/>
            <person name="Dewar J."/>
            <person name="Goldberg J."/>
            <person name="Griggs A."/>
            <person name="Gujja S."/>
            <person name="Hansen M."/>
            <person name="Howarth C."/>
            <person name="Imamovic A."/>
            <person name="Larimer J."/>
            <person name="McCowan C."/>
            <person name="Murphy C."/>
            <person name="Neiman D."/>
            <person name="Pearson M."/>
            <person name="Priest M."/>
            <person name="Roberts A."/>
            <person name="Saif S."/>
            <person name="Shea T."/>
            <person name="Sisk P."/>
            <person name="Sykes S."/>
            <person name="Wortman J."/>
            <person name="Nusbaum C."/>
            <person name="Birren B."/>
        </authorList>
    </citation>
    <scope>NUCLEOTIDE SEQUENCE [LARGE SCALE GENOMIC DNA]</scope>
    <source>
        <strain evidence="2 3">VD184</strain>
    </source>
</reference>
<dbReference type="AlphaFoldDB" id="A0A9W5R0R1"/>
<evidence type="ECO:0000313" key="3">
    <source>
        <dbReference type="Proteomes" id="UP000014028"/>
    </source>
</evidence>
<gene>
    <name evidence="2" type="ORF">IKC_06532</name>
</gene>
<evidence type="ECO:0000313" key="2">
    <source>
        <dbReference type="EMBL" id="EOQ01274.1"/>
    </source>
</evidence>
<name>A0A9W5R0R1_BACCE</name>
<dbReference type="EMBL" id="AHFK01000111">
    <property type="protein sequence ID" value="EOQ01274.1"/>
    <property type="molecule type" value="Genomic_DNA"/>
</dbReference>